<protein>
    <recommendedName>
        <fullName evidence="1">DUF3991 domain-containing protein</fullName>
    </recommendedName>
</protein>
<feature type="domain" description="DUF3991" evidence="1">
    <location>
        <begin position="135"/>
        <end position="203"/>
    </location>
</feature>
<comment type="caution">
    <text evidence="2">The sequence shown here is derived from an EMBL/GenBank/DDBJ whole genome shotgun (WGS) entry which is preliminary data.</text>
</comment>
<evidence type="ECO:0000313" key="2">
    <source>
        <dbReference type="EMBL" id="GGW26659.1"/>
    </source>
</evidence>
<dbReference type="EMBL" id="BMWP01000004">
    <property type="protein sequence ID" value="GGW26659.1"/>
    <property type="molecule type" value="Genomic_DNA"/>
</dbReference>
<gene>
    <name evidence="2" type="ORF">GCM10007383_09870</name>
</gene>
<reference evidence="2" key="1">
    <citation type="journal article" date="2014" name="Int. J. Syst. Evol. Microbiol.">
        <title>Complete genome sequence of Corynebacterium casei LMG S-19264T (=DSM 44701T), isolated from a smear-ripened cheese.</title>
        <authorList>
            <consortium name="US DOE Joint Genome Institute (JGI-PGF)"/>
            <person name="Walter F."/>
            <person name="Albersmeier A."/>
            <person name="Kalinowski J."/>
            <person name="Ruckert C."/>
        </authorList>
    </citation>
    <scope>NUCLEOTIDE SEQUENCE</scope>
    <source>
        <strain evidence="2">KCTC 12113</strain>
    </source>
</reference>
<sequence length="518" mass="59928">MQSPNYIDDPDHYKRLISKINAEANFPMYLHQNGYKLIKKSAGSMEFKNDRDRIVLQTARAPVTYFNRNDSQDKGLFFRYLMFRNTNFYKAVQAGLEIVNGIGYLGNIPMEVRNTNATKKSLEDNFTIAALSNSSYLRIQRGISRTTLNDPIFKGRIYNAYPNGENVNKIANIAFPKYDLDGNPQNYILYNKSYRSRSDNKIKKFRLVLNQKDHFLFHSSPIKEPSKIIVAESSLDLLSYHELHGSPDNFYVSFSGNLYQKKLQFFGQLTEPYLKSNMVTLISIMDNDIKGYEFDIMLFSSLMNLYNPNISVEYSYRNGHVSLLFNYSTGDGVLLNNQATFIEEKLTAYFKREKLMFNLVKWAITSDKILLEFYLQEIINTIQADGDKNLFKALLETISELYLPFRTTIHKSKGKDWNDDLRDSKKEKYIKMETVSPNEMAIGDKIELKKINGPHGTPNIGIIKAVHNNSVECDFGLKFNYTIPLNEISAHLKEKVPLTPEKRNEKIKKNNDLQNFIK</sequence>
<organism evidence="2 3">
    <name type="scientific">Arenibacter certesii</name>
    <dbReference type="NCBI Taxonomy" id="228955"/>
    <lineage>
        <taxon>Bacteria</taxon>
        <taxon>Pseudomonadati</taxon>
        <taxon>Bacteroidota</taxon>
        <taxon>Flavobacteriia</taxon>
        <taxon>Flavobacteriales</taxon>
        <taxon>Flavobacteriaceae</taxon>
        <taxon>Arenibacter</taxon>
    </lineage>
</organism>
<evidence type="ECO:0000259" key="1">
    <source>
        <dbReference type="Pfam" id="PF13154"/>
    </source>
</evidence>
<accession>A0A918MJ08</accession>
<reference evidence="2" key="2">
    <citation type="submission" date="2020-09" db="EMBL/GenBank/DDBJ databases">
        <authorList>
            <person name="Sun Q."/>
            <person name="Kim S."/>
        </authorList>
    </citation>
    <scope>NUCLEOTIDE SEQUENCE</scope>
    <source>
        <strain evidence="2">KCTC 12113</strain>
    </source>
</reference>
<proteinExistence type="predicted"/>
<dbReference type="RefSeq" id="WP_026812955.1">
    <property type="nucleotide sequence ID" value="NZ_BMWP01000004.1"/>
</dbReference>
<dbReference type="Proteomes" id="UP000634668">
    <property type="component" value="Unassembled WGS sequence"/>
</dbReference>
<evidence type="ECO:0000313" key="3">
    <source>
        <dbReference type="Proteomes" id="UP000634668"/>
    </source>
</evidence>
<dbReference type="Pfam" id="PF13154">
    <property type="entry name" value="DUF3991"/>
    <property type="match status" value="1"/>
</dbReference>
<keyword evidence="3" id="KW-1185">Reference proteome</keyword>
<dbReference type="AlphaFoldDB" id="A0A918MJ08"/>
<name>A0A918MJ08_9FLAO</name>
<dbReference type="InterPro" id="IPR025054">
    <property type="entry name" value="DUF3991"/>
</dbReference>